<reference evidence="1 2" key="1">
    <citation type="journal article" date="2021" name="ISME J.">
        <title>Genomic evolution of the class Acidithiobacillia: deep-branching Proteobacteria living in extreme acidic conditions.</title>
        <authorList>
            <person name="Moya-Beltran A."/>
            <person name="Beard S."/>
            <person name="Rojas-Villalobos C."/>
            <person name="Issotta F."/>
            <person name="Gallardo Y."/>
            <person name="Ulloa R."/>
            <person name="Giaveno A."/>
            <person name="Degli Esposti M."/>
            <person name="Johnson D.B."/>
            <person name="Quatrini R."/>
        </authorList>
    </citation>
    <scope>NUCLEOTIDE SEQUENCE [LARGE SCALE GENOMIC DNA]</scope>
    <source>
        <strain evidence="1 2">RW2</strain>
    </source>
</reference>
<dbReference type="Pfam" id="PF14076">
    <property type="entry name" value="DUF4258"/>
    <property type="match status" value="1"/>
</dbReference>
<name>A0ABS6A1V6_9PROT</name>
<evidence type="ECO:0000313" key="1">
    <source>
        <dbReference type="EMBL" id="MBU2761240.1"/>
    </source>
</evidence>
<dbReference type="Proteomes" id="UP000755654">
    <property type="component" value="Unassembled WGS sequence"/>
</dbReference>
<dbReference type="InterPro" id="IPR025354">
    <property type="entry name" value="DUF4258"/>
</dbReference>
<sequence length="84" mass="10052">MHSRRFERPVVLTHHARNRMQERNISDAEIMEIVETGTIRAKDERRAWIYREFPDRQDNLLCVAALLDDVIIIKTIMTFWEVSP</sequence>
<dbReference type="RefSeq" id="WP_215884764.1">
    <property type="nucleotide sequence ID" value="NZ_JAAOMP010000153.1"/>
</dbReference>
<gene>
    <name evidence="1" type="ORF">HAP95_13975</name>
</gene>
<accession>A0ABS6A1V6</accession>
<organism evidence="1 2">
    <name type="scientific">Acidithiobacillus sulfurivorans</name>
    <dbReference type="NCBI Taxonomy" id="1958756"/>
    <lineage>
        <taxon>Bacteria</taxon>
        <taxon>Pseudomonadati</taxon>
        <taxon>Pseudomonadota</taxon>
        <taxon>Acidithiobacillia</taxon>
        <taxon>Acidithiobacillales</taxon>
        <taxon>Acidithiobacillaceae</taxon>
        <taxon>Acidithiobacillus</taxon>
    </lineage>
</organism>
<proteinExistence type="predicted"/>
<dbReference type="EMBL" id="JAAOMP010000153">
    <property type="protein sequence ID" value="MBU2761240.1"/>
    <property type="molecule type" value="Genomic_DNA"/>
</dbReference>
<keyword evidence="2" id="KW-1185">Reference proteome</keyword>
<evidence type="ECO:0000313" key="2">
    <source>
        <dbReference type="Proteomes" id="UP000755654"/>
    </source>
</evidence>
<protein>
    <submittedName>
        <fullName evidence="1">DUF4258 domain-containing protein</fullName>
    </submittedName>
</protein>
<comment type="caution">
    <text evidence="1">The sequence shown here is derived from an EMBL/GenBank/DDBJ whole genome shotgun (WGS) entry which is preliminary data.</text>
</comment>